<dbReference type="InterPro" id="IPR006517">
    <property type="entry name" value="Phage_terminase_lsu-like_C"/>
</dbReference>
<gene>
    <name evidence="3" type="ORF">AE0388_1539</name>
</gene>
<proteinExistence type="predicted"/>
<feature type="domain" description="Terminase large subunit gp17-like C-terminal" evidence="2">
    <location>
        <begin position="328"/>
        <end position="470"/>
    </location>
</feature>
<dbReference type="AlphaFoldDB" id="A0A0B9AAD8"/>
<dbReference type="EMBL" id="JTJZ01000018">
    <property type="protein sequence ID" value="KHS52556.1"/>
    <property type="molecule type" value="Genomic_DNA"/>
</dbReference>
<accession>A0A0B9AAD8</accession>
<dbReference type="RefSeq" id="WP_052239901.1">
    <property type="nucleotide sequence ID" value="NZ_JTJZ01000018.1"/>
</dbReference>
<reference evidence="3 4" key="1">
    <citation type="submission" date="2014-11" db="EMBL/GenBank/DDBJ databases">
        <title>Draft Genome Sequence of Brevibacterium linens AE038-8.</title>
        <authorList>
            <person name="Maizel D."/>
            <person name="Utturkar S.M."/>
            <person name="Brown S.D."/>
            <person name="Ferrero M."/>
            <person name="Rosen B.P."/>
        </authorList>
    </citation>
    <scope>NUCLEOTIDE SEQUENCE [LARGE SCALE GENOMIC DNA]</scope>
    <source>
        <strain evidence="3 4">AE038-8</strain>
    </source>
</reference>
<dbReference type="InterPro" id="IPR035421">
    <property type="entry name" value="Terminase_6C"/>
</dbReference>
<evidence type="ECO:0000313" key="4">
    <source>
        <dbReference type="Proteomes" id="UP000031488"/>
    </source>
</evidence>
<keyword evidence="1" id="KW-1188">Viral release from host cell</keyword>
<comment type="caution">
    <text evidence="3">The sequence shown here is derived from an EMBL/GenBank/DDBJ whole genome shotgun (WGS) entry which is preliminary data.</text>
</comment>
<dbReference type="OrthoDB" id="4519042at2"/>
<dbReference type="PATRIC" id="fig|1703.6.peg.1431"/>
<dbReference type="Pfam" id="PF17289">
    <property type="entry name" value="Terminase_6C"/>
    <property type="match status" value="1"/>
</dbReference>
<dbReference type="Pfam" id="PF03237">
    <property type="entry name" value="Terminase_6N"/>
    <property type="match status" value="1"/>
</dbReference>
<evidence type="ECO:0000259" key="2">
    <source>
        <dbReference type="Pfam" id="PF17289"/>
    </source>
</evidence>
<dbReference type="Gene3D" id="3.30.420.240">
    <property type="match status" value="1"/>
</dbReference>
<sequence>MSVDWMTALADKLEGLASSRPQWDSPLDLAQALDPTVKRTPVIELINQKLVEAANTPNARLMVSVSPQSGKSQLCSRWLPLWLLTRNPDARITLASYETAVARRWGRAVRDQIRQDGDKLGLGVRDDVSAQNEWELAGYRGGMFTAGVGSALTGRPSDGAMIIDDPVKNYEDAISKVKQETSFAWWTGTAQTRLHPGTPVILVMTRWSTGDLGGRILSEPGHEDWEVLSIPAQANHDPAKGETDPLGREPGEYHETVHGMTVEEWEQRKIATGPKAWSAMYLQSPTVDEGGIFPPEWPRYSQPMWVEHQDGSRRIPGLRENGYELIMSFDLAFKDADTSDYVVGQVWLRVGVNMYLLDMVRERLNFNATLDKIRYLKAKYPEAGAVLVEDRANGPAVITALSKDIPGIIPVEPTGSKVARASAISPFAHAGNMILPTSMLLTNVEEFIEEAKGFPGASHDDAVDSATQAASYLLLHPLIDQADLVAEEWQDDREWSISPY</sequence>
<evidence type="ECO:0000256" key="1">
    <source>
        <dbReference type="ARBA" id="ARBA00022612"/>
    </source>
</evidence>
<organism evidence="3 4">
    <name type="scientific">Brevibacterium linens</name>
    <dbReference type="NCBI Taxonomy" id="1703"/>
    <lineage>
        <taxon>Bacteria</taxon>
        <taxon>Bacillati</taxon>
        <taxon>Actinomycetota</taxon>
        <taxon>Actinomycetes</taxon>
        <taxon>Micrococcales</taxon>
        <taxon>Brevibacteriaceae</taxon>
        <taxon>Brevibacterium</taxon>
    </lineage>
</organism>
<protein>
    <submittedName>
        <fullName evidence="3">Phage uncharacterized protein</fullName>
    </submittedName>
</protein>
<evidence type="ECO:0000313" key="3">
    <source>
        <dbReference type="EMBL" id="KHS52556.1"/>
    </source>
</evidence>
<dbReference type="Proteomes" id="UP000031488">
    <property type="component" value="Unassembled WGS sequence"/>
</dbReference>
<name>A0A0B9AAD8_BRELN</name>
<keyword evidence="4" id="KW-1185">Reference proteome</keyword>
<dbReference type="NCBIfam" id="TIGR01630">
    <property type="entry name" value="psiM2_ORF9"/>
    <property type="match status" value="1"/>
</dbReference>